<dbReference type="Proteomes" id="UP000321577">
    <property type="component" value="Unassembled WGS sequence"/>
</dbReference>
<proteinExistence type="predicted"/>
<organism evidence="1 2">
    <name type="scientific">Brevifollis gellanilyticus</name>
    <dbReference type="NCBI Taxonomy" id="748831"/>
    <lineage>
        <taxon>Bacteria</taxon>
        <taxon>Pseudomonadati</taxon>
        <taxon>Verrucomicrobiota</taxon>
        <taxon>Verrucomicrobiia</taxon>
        <taxon>Verrucomicrobiales</taxon>
        <taxon>Verrucomicrobiaceae</taxon>
    </lineage>
</organism>
<reference evidence="1 2" key="1">
    <citation type="submission" date="2019-07" db="EMBL/GenBank/DDBJ databases">
        <title>Whole genome shotgun sequence of Brevifollis gellanilyticus NBRC 108608.</title>
        <authorList>
            <person name="Hosoyama A."/>
            <person name="Uohara A."/>
            <person name="Ohji S."/>
            <person name="Ichikawa N."/>
        </authorList>
    </citation>
    <scope>NUCLEOTIDE SEQUENCE [LARGE SCALE GENOMIC DNA]</scope>
    <source>
        <strain evidence="1 2">NBRC 108608</strain>
    </source>
</reference>
<evidence type="ECO:0000313" key="2">
    <source>
        <dbReference type="Proteomes" id="UP000321577"/>
    </source>
</evidence>
<accession>A0A512M3S9</accession>
<sequence>MEAPTQFHVFTDDNFHYMDESERRHSGGFDTYEAALEKARYIVEICLEEAMKPGITAGEMMEQYVMFGDDPWIMPTPEGVERFSARDYARQRCAEICG</sequence>
<dbReference type="OrthoDB" id="8082647at2"/>
<comment type="caution">
    <text evidence="1">The sequence shown here is derived from an EMBL/GenBank/DDBJ whole genome shotgun (WGS) entry which is preliminary data.</text>
</comment>
<dbReference type="RefSeq" id="WP_146848859.1">
    <property type="nucleotide sequence ID" value="NZ_BKAG01000003.1"/>
</dbReference>
<dbReference type="EMBL" id="BKAG01000003">
    <property type="protein sequence ID" value="GEP41400.1"/>
    <property type="molecule type" value="Genomic_DNA"/>
</dbReference>
<protein>
    <submittedName>
        <fullName evidence="1">Uncharacterized protein</fullName>
    </submittedName>
</protein>
<keyword evidence="2" id="KW-1185">Reference proteome</keyword>
<dbReference type="AlphaFoldDB" id="A0A512M3S9"/>
<gene>
    <name evidence="1" type="ORF">BGE01nite_06910</name>
</gene>
<evidence type="ECO:0000313" key="1">
    <source>
        <dbReference type="EMBL" id="GEP41400.1"/>
    </source>
</evidence>
<name>A0A512M3S9_9BACT</name>